<organism evidence="2 3">
    <name type="scientific">Dothidotthia symphoricarpi CBS 119687</name>
    <dbReference type="NCBI Taxonomy" id="1392245"/>
    <lineage>
        <taxon>Eukaryota</taxon>
        <taxon>Fungi</taxon>
        <taxon>Dikarya</taxon>
        <taxon>Ascomycota</taxon>
        <taxon>Pezizomycotina</taxon>
        <taxon>Dothideomycetes</taxon>
        <taxon>Pleosporomycetidae</taxon>
        <taxon>Pleosporales</taxon>
        <taxon>Dothidotthiaceae</taxon>
        <taxon>Dothidotthia</taxon>
    </lineage>
</organism>
<evidence type="ECO:0000313" key="2">
    <source>
        <dbReference type="EMBL" id="KAF2125720.1"/>
    </source>
</evidence>
<dbReference type="OrthoDB" id="5345625at2759"/>
<dbReference type="AlphaFoldDB" id="A0A6A6A1M7"/>
<reference evidence="2" key="1">
    <citation type="journal article" date="2020" name="Stud. Mycol.">
        <title>101 Dothideomycetes genomes: a test case for predicting lifestyles and emergence of pathogens.</title>
        <authorList>
            <person name="Haridas S."/>
            <person name="Albert R."/>
            <person name="Binder M."/>
            <person name="Bloem J."/>
            <person name="Labutti K."/>
            <person name="Salamov A."/>
            <person name="Andreopoulos B."/>
            <person name="Baker S."/>
            <person name="Barry K."/>
            <person name="Bills G."/>
            <person name="Bluhm B."/>
            <person name="Cannon C."/>
            <person name="Castanera R."/>
            <person name="Culley D."/>
            <person name="Daum C."/>
            <person name="Ezra D."/>
            <person name="Gonzalez J."/>
            <person name="Henrissat B."/>
            <person name="Kuo A."/>
            <person name="Liang C."/>
            <person name="Lipzen A."/>
            <person name="Lutzoni F."/>
            <person name="Magnuson J."/>
            <person name="Mondo S."/>
            <person name="Nolan M."/>
            <person name="Ohm R."/>
            <person name="Pangilinan J."/>
            <person name="Park H.-J."/>
            <person name="Ramirez L."/>
            <person name="Alfaro M."/>
            <person name="Sun H."/>
            <person name="Tritt A."/>
            <person name="Yoshinaga Y."/>
            <person name="Zwiers L.-H."/>
            <person name="Turgeon B."/>
            <person name="Goodwin S."/>
            <person name="Spatafora J."/>
            <person name="Crous P."/>
            <person name="Grigoriev I."/>
        </authorList>
    </citation>
    <scope>NUCLEOTIDE SEQUENCE</scope>
    <source>
        <strain evidence="2">CBS 119687</strain>
    </source>
</reference>
<dbReference type="EMBL" id="ML977515">
    <property type="protein sequence ID" value="KAF2125720.1"/>
    <property type="molecule type" value="Genomic_DNA"/>
</dbReference>
<feature type="compositionally biased region" description="Polar residues" evidence="1">
    <location>
        <begin position="1"/>
        <end position="16"/>
    </location>
</feature>
<name>A0A6A6A1M7_9PLEO</name>
<dbReference type="GeneID" id="54413497"/>
<evidence type="ECO:0000256" key="1">
    <source>
        <dbReference type="SAM" id="MobiDB-lite"/>
    </source>
</evidence>
<dbReference type="Proteomes" id="UP000799771">
    <property type="component" value="Unassembled WGS sequence"/>
</dbReference>
<feature type="compositionally biased region" description="Polar residues" evidence="1">
    <location>
        <begin position="29"/>
        <end position="44"/>
    </location>
</feature>
<feature type="region of interest" description="Disordered" evidence="1">
    <location>
        <begin position="62"/>
        <end position="92"/>
    </location>
</feature>
<feature type="region of interest" description="Disordered" evidence="1">
    <location>
        <begin position="165"/>
        <end position="187"/>
    </location>
</feature>
<proteinExistence type="predicted"/>
<feature type="region of interest" description="Disordered" evidence="1">
    <location>
        <begin position="1"/>
        <end position="50"/>
    </location>
</feature>
<gene>
    <name evidence="2" type="ORF">P153DRAFT_434167</name>
</gene>
<evidence type="ECO:0000313" key="3">
    <source>
        <dbReference type="Proteomes" id="UP000799771"/>
    </source>
</evidence>
<feature type="region of interest" description="Disordered" evidence="1">
    <location>
        <begin position="119"/>
        <end position="146"/>
    </location>
</feature>
<sequence>MSTAAPQTTNMVSPHSPSKAPSRYVLSDMTPTVANAPSESTRTPSPLKRVTSHVPSVFAEKENLATSDACPKGRKRSIDEVDDVESTQSAKTLARGRDAILANTGMPLTAAAMQQHTENNPIGLLNPGSPTERDPSPEPEPIQASQMSNNSFSNLFDYSGITLSQKSEDESATEPPPTSAPIVGGKKSRAELLRTRLQLGIYKVKTNQVSKRGADIISIWESHSSIVSDSIAMISSAESNDLYDVPNITVSSPQRNQQPRFVQANLDPFQPIGKLGLPPIHFAVPNIGTHVSSRMIHDYSSQPQDELPQSVSPQQLMSPVRKRIPSEEETAHQRLQMLKGQAYRGELASSAVKGDAATGLLELKTGRR</sequence>
<dbReference type="RefSeq" id="XP_033520112.1">
    <property type="nucleotide sequence ID" value="XM_033673065.1"/>
</dbReference>
<accession>A0A6A6A1M7</accession>
<keyword evidence="3" id="KW-1185">Reference proteome</keyword>
<protein>
    <submittedName>
        <fullName evidence="2">Uncharacterized protein</fullName>
    </submittedName>
</protein>